<dbReference type="InterPro" id="IPR036691">
    <property type="entry name" value="Endo/exonu/phosph_ase_sf"/>
</dbReference>
<dbReference type="Proteomes" id="UP000288805">
    <property type="component" value="Unassembled WGS sequence"/>
</dbReference>
<name>A0A438KD73_VITVI</name>
<reference evidence="1 2" key="1">
    <citation type="journal article" date="2018" name="PLoS Genet.">
        <title>Population sequencing reveals clonal diversity and ancestral inbreeding in the grapevine cultivar Chardonnay.</title>
        <authorList>
            <person name="Roach M.J."/>
            <person name="Johnson D.L."/>
            <person name="Bohlmann J."/>
            <person name="van Vuuren H.J."/>
            <person name="Jones S.J."/>
            <person name="Pretorius I.S."/>
            <person name="Schmidt S.A."/>
            <person name="Borneman A.R."/>
        </authorList>
    </citation>
    <scope>NUCLEOTIDE SEQUENCE [LARGE SCALE GENOMIC DNA]</scope>
    <source>
        <strain evidence="2">cv. Chardonnay</strain>
        <tissue evidence="1">Leaf</tissue>
    </source>
</reference>
<accession>A0A438KD73</accession>
<evidence type="ECO:0000313" key="1">
    <source>
        <dbReference type="EMBL" id="RVX19156.1"/>
    </source>
</evidence>
<dbReference type="Gene3D" id="3.60.10.10">
    <property type="entry name" value="Endonuclease/exonuclease/phosphatase"/>
    <property type="match status" value="1"/>
</dbReference>
<organism evidence="1 2">
    <name type="scientific">Vitis vinifera</name>
    <name type="common">Grape</name>
    <dbReference type="NCBI Taxonomy" id="29760"/>
    <lineage>
        <taxon>Eukaryota</taxon>
        <taxon>Viridiplantae</taxon>
        <taxon>Streptophyta</taxon>
        <taxon>Embryophyta</taxon>
        <taxon>Tracheophyta</taxon>
        <taxon>Spermatophyta</taxon>
        <taxon>Magnoliopsida</taxon>
        <taxon>eudicotyledons</taxon>
        <taxon>Gunneridae</taxon>
        <taxon>Pentapetalae</taxon>
        <taxon>rosids</taxon>
        <taxon>Vitales</taxon>
        <taxon>Vitaceae</taxon>
        <taxon>Viteae</taxon>
        <taxon>Vitis</taxon>
    </lineage>
</organism>
<dbReference type="PANTHER" id="PTHR46890">
    <property type="entry name" value="NON-LTR RETROLELEMENT REVERSE TRANSCRIPTASE-LIKE PROTEIN-RELATED"/>
    <property type="match status" value="1"/>
</dbReference>
<dbReference type="EMBL" id="QGNW01000009">
    <property type="protein sequence ID" value="RVX19156.1"/>
    <property type="molecule type" value="Genomic_DNA"/>
</dbReference>
<dbReference type="SUPFAM" id="SSF56219">
    <property type="entry name" value="DNase I-like"/>
    <property type="match status" value="1"/>
</dbReference>
<comment type="caution">
    <text evidence="1">The sequence shown here is derived from an EMBL/GenBank/DDBJ whole genome shotgun (WGS) entry which is preliminary data.</text>
</comment>
<dbReference type="PANTHER" id="PTHR46890:SF1">
    <property type="entry name" value="REVERSE TRANSCRIPTASE DOMAIN-CONTAINING PROTEIN"/>
    <property type="match status" value="1"/>
</dbReference>
<evidence type="ECO:0000313" key="2">
    <source>
        <dbReference type="Proteomes" id="UP000288805"/>
    </source>
</evidence>
<gene>
    <name evidence="1" type="ORF">CK203_008806</name>
</gene>
<sequence>MMHNKELLEKSKVRKGVKEVGVLWCCEKFRLEEILDWRALDAEGVAGGVHGSLWSVHQSGKGMFVGRIWAIRGLWEDPWCLEGDFNITFLQREKSSQRRITSEMRRFAKIVDELGLVDLPLQGGEFTWSGIISVECSKAGCPGLFLITSQSFLWGWDKKRSLSFQVETCGSRLRASKTLFEVGGGDGENTRWKADIGRLQLDQISQQEVENLEIPFSEAEVHSALMEMNGTKPLGQMTLLWPFGKAVGTSLKRDYGNKGGAEDLGDFKPISLLGGLYKLLAKVLANRLKKVVGKVVSPARNAFVMGRQILDASLIVNEVIDSWHCKKWALGQSGWGGCGVAYCQPNFQYWRAVEGGFVSGCSIWGGRRSPMNISHLFFADDTIVLCEANKVHLTHLSWILFWFEAASGLRINLAKSEIISIGEVDEVEELVVVLGCRVGSLPSQYLGLPLGATNRGYICVGWGGRESEEETCALETGSIFPKGGELPHKKHFWLACLIYQMSLFPDAQDCCRRPKEASPVDKALLSKWIWRYACEKDSLWKQVIMTKYGQEGLGWRTKKANGAVGVGILEQIFGVLVQRRPIVSPHFFVMAAHGNATVEEMWDQNSGQGGWNLIFLRDFNDWELDMVGDLIYVLRVIGLLWRKTRFFGKEEEMDSSRSRKRIACWRILMTLLSLQGVSGWIEFHPKSLFLLGGDVGEGAYS</sequence>
<dbReference type="AlphaFoldDB" id="A0A438KD73"/>
<proteinExistence type="predicted"/>
<protein>
    <submittedName>
        <fullName evidence="1">Uncharacterized protein</fullName>
    </submittedName>
</protein>
<dbReference type="InterPro" id="IPR052343">
    <property type="entry name" value="Retrotransposon-Effector_Assoc"/>
</dbReference>